<gene>
    <name evidence="2" type="ORF">Z520_01172</name>
</gene>
<proteinExistence type="predicted"/>
<dbReference type="Proteomes" id="UP000053411">
    <property type="component" value="Unassembled WGS sequence"/>
</dbReference>
<feature type="compositionally biased region" description="Polar residues" evidence="1">
    <location>
        <begin position="1"/>
        <end position="10"/>
    </location>
</feature>
<evidence type="ECO:0000313" key="3">
    <source>
        <dbReference type="Proteomes" id="UP000053411"/>
    </source>
</evidence>
<dbReference type="EMBL" id="KN848063">
    <property type="protein sequence ID" value="KIY02707.1"/>
    <property type="molecule type" value="Genomic_DNA"/>
</dbReference>
<reference evidence="2 3" key="1">
    <citation type="submission" date="2015-01" db="EMBL/GenBank/DDBJ databases">
        <title>The Genome Sequence of Fonsecaea multimorphosa CBS 102226.</title>
        <authorList>
            <consortium name="The Broad Institute Genomics Platform"/>
            <person name="Cuomo C."/>
            <person name="de Hoog S."/>
            <person name="Gorbushina A."/>
            <person name="Stielow B."/>
            <person name="Teixiera M."/>
            <person name="Abouelleil A."/>
            <person name="Chapman S.B."/>
            <person name="Priest M."/>
            <person name="Young S.K."/>
            <person name="Wortman J."/>
            <person name="Nusbaum C."/>
            <person name="Birren B."/>
        </authorList>
    </citation>
    <scope>NUCLEOTIDE SEQUENCE [LARGE SCALE GENOMIC DNA]</scope>
    <source>
        <strain evidence="2 3">CBS 102226</strain>
    </source>
</reference>
<evidence type="ECO:0000256" key="1">
    <source>
        <dbReference type="SAM" id="MobiDB-lite"/>
    </source>
</evidence>
<feature type="compositionally biased region" description="Basic and acidic residues" evidence="1">
    <location>
        <begin position="221"/>
        <end position="232"/>
    </location>
</feature>
<protein>
    <submittedName>
        <fullName evidence="2">Uncharacterized protein</fullName>
    </submittedName>
</protein>
<dbReference type="GeneID" id="27706918"/>
<dbReference type="VEuPathDB" id="FungiDB:Z520_01172"/>
<dbReference type="AlphaFoldDB" id="A0A0D2J013"/>
<keyword evidence="3" id="KW-1185">Reference proteome</keyword>
<feature type="region of interest" description="Disordered" evidence="1">
    <location>
        <begin position="1"/>
        <end position="21"/>
    </location>
</feature>
<accession>A0A0D2J013</accession>
<dbReference type="RefSeq" id="XP_016636829.1">
    <property type="nucleotide sequence ID" value="XM_016771690.1"/>
</dbReference>
<sequence length="251" mass="27766">MNDNPPFTNPSLQSSDSSSEEIFPPVLVPQQSLSRSHHNNRNNPPAFNPLRVPLNFFTVPQARKSRLCLPGQNTAVGRIYQAVELLGSSVGVEDDRLSAGVDDDLDALEVGRQFGGVDQELTVRVQRVKFPDGLLVVEQWDFGIVAVAGLVVAATSYEMEGAYAKGRWPHTWVPSHGKLHARFQADAPRNVQLSTLSLTHSEWLALLPRWPRSRSPSRASENTDRFDEDKDLIGPQTISSANSMRTILSMN</sequence>
<organism evidence="2 3">
    <name type="scientific">Fonsecaea multimorphosa CBS 102226</name>
    <dbReference type="NCBI Taxonomy" id="1442371"/>
    <lineage>
        <taxon>Eukaryota</taxon>
        <taxon>Fungi</taxon>
        <taxon>Dikarya</taxon>
        <taxon>Ascomycota</taxon>
        <taxon>Pezizomycotina</taxon>
        <taxon>Eurotiomycetes</taxon>
        <taxon>Chaetothyriomycetidae</taxon>
        <taxon>Chaetothyriales</taxon>
        <taxon>Herpotrichiellaceae</taxon>
        <taxon>Fonsecaea</taxon>
    </lineage>
</organism>
<name>A0A0D2J013_9EURO</name>
<evidence type="ECO:0000313" key="2">
    <source>
        <dbReference type="EMBL" id="KIY02707.1"/>
    </source>
</evidence>
<feature type="region of interest" description="Disordered" evidence="1">
    <location>
        <begin position="212"/>
        <end position="233"/>
    </location>
</feature>